<name>A0A117KLM9_ARCFL</name>
<protein>
    <submittedName>
        <fullName evidence="1">Uncharacterized protein</fullName>
    </submittedName>
</protein>
<dbReference type="AlphaFoldDB" id="A0A117KLM9"/>
<evidence type="ECO:0000313" key="1">
    <source>
        <dbReference type="EMBL" id="KUJ92891.1"/>
    </source>
</evidence>
<dbReference type="Proteomes" id="UP000054307">
    <property type="component" value="Unassembled WGS sequence"/>
</dbReference>
<comment type="caution">
    <text evidence="1">The sequence shown here is derived from an EMBL/GenBank/DDBJ whole genome shotgun (WGS) entry which is preliminary data.</text>
</comment>
<organism evidence="1 2">
    <name type="scientific">Archaeoglobus fulgidus</name>
    <dbReference type="NCBI Taxonomy" id="2234"/>
    <lineage>
        <taxon>Archaea</taxon>
        <taxon>Methanobacteriati</taxon>
        <taxon>Methanobacteriota</taxon>
        <taxon>Archaeoglobi</taxon>
        <taxon>Archaeoglobales</taxon>
        <taxon>Archaeoglobaceae</taxon>
        <taxon>Archaeoglobus</taxon>
    </lineage>
</organism>
<sequence>ASATGATDYLGTSTNPESVAEEEGYLILGFVELSASPKVNKTQLTKNGDAYAYNNLKFEVDETAYVAALPEPWFLGPETSYYVQMNFFKTGKVELIPIGIKALQATFNLHFQEPPFLTLPKIPPFT</sequence>
<accession>A0A117KLM9</accession>
<reference evidence="2" key="1">
    <citation type="journal article" date="2015" name="MBio">
        <title>Genome-Resolved Metagenomic Analysis Reveals Roles for Candidate Phyla and Other Microbial Community Members in Biogeochemical Transformations in Oil Reservoirs.</title>
        <authorList>
            <person name="Hu P."/>
            <person name="Tom L."/>
            <person name="Singh A."/>
            <person name="Thomas B.C."/>
            <person name="Baker B.J."/>
            <person name="Piceno Y.M."/>
            <person name="Andersen G.L."/>
            <person name="Banfield J.F."/>
        </authorList>
    </citation>
    <scope>NUCLEOTIDE SEQUENCE [LARGE SCALE GENOMIC DNA]</scope>
</reference>
<proteinExistence type="predicted"/>
<evidence type="ECO:0000313" key="2">
    <source>
        <dbReference type="Proteomes" id="UP000054307"/>
    </source>
</evidence>
<dbReference type="EMBL" id="LGEQ01000043">
    <property type="protein sequence ID" value="KUJ92891.1"/>
    <property type="molecule type" value="Genomic_DNA"/>
</dbReference>
<feature type="non-terminal residue" evidence="1">
    <location>
        <position position="1"/>
    </location>
</feature>
<dbReference type="PATRIC" id="fig|2234.6.peg.608"/>
<gene>
    <name evidence="1" type="ORF">XD40_1897</name>
</gene>